<gene>
    <name evidence="2" type="ORF">CP985_12650</name>
</gene>
<feature type="transmembrane region" description="Helical" evidence="1">
    <location>
        <begin position="271"/>
        <end position="288"/>
    </location>
</feature>
<dbReference type="KEGG" id="amyt:AMYT_2755"/>
<name>A0AAX2AES2_9BACT</name>
<keyword evidence="1" id="KW-0472">Membrane</keyword>
<organism evidence="2 3">
    <name type="scientific">Malaciobacter mytili LMG 24559</name>
    <dbReference type="NCBI Taxonomy" id="1032238"/>
    <lineage>
        <taxon>Bacteria</taxon>
        <taxon>Pseudomonadati</taxon>
        <taxon>Campylobacterota</taxon>
        <taxon>Epsilonproteobacteria</taxon>
        <taxon>Campylobacterales</taxon>
        <taxon>Arcobacteraceae</taxon>
        <taxon>Malaciobacter</taxon>
    </lineage>
</organism>
<keyword evidence="3" id="KW-1185">Reference proteome</keyword>
<dbReference type="AlphaFoldDB" id="A0AAX2AES2"/>
<feature type="transmembrane region" description="Helical" evidence="1">
    <location>
        <begin position="132"/>
        <end position="151"/>
    </location>
</feature>
<reference evidence="2 3" key="1">
    <citation type="submission" date="2017-09" db="EMBL/GenBank/DDBJ databases">
        <title>Genomics of the genus Arcobacter.</title>
        <authorList>
            <person name="Perez-Cataluna A."/>
            <person name="Figueras M.J."/>
            <person name="Salas-Masso N."/>
        </authorList>
    </citation>
    <scope>NUCLEOTIDE SEQUENCE [LARGE SCALE GENOMIC DNA]</scope>
    <source>
        <strain evidence="2 3">CECT 7386</strain>
    </source>
</reference>
<feature type="transmembrane region" description="Helical" evidence="1">
    <location>
        <begin position="163"/>
        <end position="183"/>
    </location>
</feature>
<dbReference type="EMBL" id="NXID01000055">
    <property type="protein sequence ID" value="RXK13791.1"/>
    <property type="molecule type" value="Genomic_DNA"/>
</dbReference>
<feature type="transmembrane region" description="Helical" evidence="1">
    <location>
        <begin position="73"/>
        <end position="97"/>
    </location>
</feature>
<evidence type="ECO:0000313" key="2">
    <source>
        <dbReference type="EMBL" id="RXK13791.1"/>
    </source>
</evidence>
<sequence>MQKLALIFFIAFELCYYLLIAQTGIVEHFSSNIFIIAPLPIGGVIGSVLSYYIKTSTKNKILAFLTIQLGVSMFYPNLNTLLLFILGISVGALAPLLINELKKASNIQLGFALAISYALGTFMFTYEASKRTNIAIVFTLISLVCSLFLNIKEHKDLTKNSSNFSLFIMVLWIFLDSTLFETLSRDLNTSIWRDGFTLEIITFHLIGVASAFYLKMEKNQKELLILTLFALSYLFYFLQEGLILSIVYPFVISFYNVIILQTIVKKDLKTLAIYMIFIGWAASGAGLFVALENLILYVPIIFLICLIKILITQQKKEIPCIN</sequence>
<keyword evidence="1" id="KW-1133">Transmembrane helix</keyword>
<dbReference type="Proteomes" id="UP000290092">
    <property type="component" value="Unassembled WGS sequence"/>
</dbReference>
<feature type="transmembrane region" description="Helical" evidence="1">
    <location>
        <begin position="223"/>
        <end position="239"/>
    </location>
</feature>
<protein>
    <submittedName>
        <fullName evidence="2">Uncharacterized protein</fullName>
    </submittedName>
</protein>
<feature type="transmembrane region" description="Helical" evidence="1">
    <location>
        <begin position="245"/>
        <end position="264"/>
    </location>
</feature>
<comment type="caution">
    <text evidence="2">The sequence shown here is derived from an EMBL/GenBank/DDBJ whole genome shotgun (WGS) entry which is preliminary data.</text>
</comment>
<feature type="transmembrane region" description="Helical" evidence="1">
    <location>
        <begin position="294"/>
        <end position="311"/>
    </location>
</feature>
<keyword evidence="1" id="KW-0812">Transmembrane</keyword>
<feature type="transmembrane region" description="Helical" evidence="1">
    <location>
        <begin position="109"/>
        <end position="126"/>
    </location>
</feature>
<feature type="transmembrane region" description="Helical" evidence="1">
    <location>
        <begin position="195"/>
        <end position="214"/>
    </location>
</feature>
<proteinExistence type="predicted"/>
<dbReference type="RefSeq" id="WP_114843092.1">
    <property type="nucleotide sequence ID" value="NZ_CP031219.1"/>
</dbReference>
<accession>A0AAX2AES2</accession>
<feature type="transmembrane region" description="Helical" evidence="1">
    <location>
        <begin position="33"/>
        <end position="53"/>
    </location>
</feature>
<evidence type="ECO:0000313" key="3">
    <source>
        <dbReference type="Proteomes" id="UP000290092"/>
    </source>
</evidence>
<evidence type="ECO:0000256" key="1">
    <source>
        <dbReference type="SAM" id="Phobius"/>
    </source>
</evidence>
<feature type="transmembrane region" description="Helical" evidence="1">
    <location>
        <begin position="6"/>
        <end position="26"/>
    </location>
</feature>